<feature type="compositionally biased region" description="Basic and acidic residues" evidence="1">
    <location>
        <begin position="873"/>
        <end position="905"/>
    </location>
</feature>
<accession>A0A0E0MCX2</accession>
<evidence type="ECO:0000259" key="3">
    <source>
        <dbReference type="Pfam" id="PF13968"/>
    </source>
</evidence>
<feature type="transmembrane region" description="Helical" evidence="2">
    <location>
        <begin position="452"/>
        <end position="474"/>
    </location>
</feature>
<keyword evidence="2" id="KW-0812">Transmembrane</keyword>
<protein>
    <recommendedName>
        <fullName evidence="3">DUF4220 domain-containing protein</fullName>
    </recommendedName>
</protein>
<dbReference type="InterPro" id="IPR025315">
    <property type="entry name" value="DUF4220"/>
</dbReference>
<dbReference type="Proteomes" id="UP000026962">
    <property type="component" value="Chromosome 11"/>
</dbReference>
<dbReference type="STRING" id="4537.A0A0E0MCX2"/>
<reference evidence="4" key="2">
    <citation type="submission" date="2018-05" db="EMBL/GenBank/DDBJ databases">
        <title>OpunRS2 (Oryza punctata Reference Sequence Version 2).</title>
        <authorList>
            <person name="Zhang J."/>
            <person name="Kudrna D."/>
            <person name="Lee S."/>
            <person name="Talag J."/>
            <person name="Welchert J."/>
            <person name="Wing R.A."/>
        </authorList>
    </citation>
    <scope>NUCLEOTIDE SEQUENCE [LARGE SCALE GENOMIC DNA]</scope>
</reference>
<feature type="region of interest" description="Disordered" evidence="1">
    <location>
        <begin position="307"/>
        <end position="327"/>
    </location>
</feature>
<dbReference type="EnsemblPlants" id="OPUNC11G04080.1">
    <property type="protein sequence ID" value="OPUNC11G04080.1"/>
    <property type="gene ID" value="OPUNC11G04080"/>
</dbReference>
<dbReference type="Gramene" id="OPUNC11G04080.1">
    <property type="protein sequence ID" value="OPUNC11G04080.1"/>
    <property type="gene ID" value="OPUNC11G04080"/>
</dbReference>
<dbReference type="InterPro" id="IPR007658">
    <property type="entry name" value="DUF594"/>
</dbReference>
<organism evidence="4">
    <name type="scientific">Oryza punctata</name>
    <name type="common">Red rice</name>
    <dbReference type="NCBI Taxonomy" id="4537"/>
    <lineage>
        <taxon>Eukaryota</taxon>
        <taxon>Viridiplantae</taxon>
        <taxon>Streptophyta</taxon>
        <taxon>Embryophyta</taxon>
        <taxon>Tracheophyta</taxon>
        <taxon>Spermatophyta</taxon>
        <taxon>Magnoliopsida</taxon>
        <taxon>Liliopsida</taxon>
        <taxon>Poales</taxon>
        <taxon>Poaceae</taxon>
        <taxon>BOP clade</taxon>
        <taxon>Oryzoideae</taxon>
        <taxon>Oryzeae</taxon>
        <taxon>Oryzinae</taxon>
        <taxon>Oryza</taxon>
    </lineage>
</organism>
<feature type="domain" description="DUF4220" evidence="3">
    <location>
        <begin position="114"/>
        <end position="537"/>
    </location>
</feature>
<dbReference type="Pfam" id="PF04578">
    <property type="entry name" value="DUF594"/>
    <property type="match status" value="1"/>
</dbReference>
<feature type="transmembrane region" description="Helical" evidence="2">
    <location>
        <begin position="72"/>
        <end position="92"/>
    </location>
</feature>
<feature type="region of interest" description="Disordered" evidence="1">
    <location>
        <begin position="873"/>
        <end position="914"/>
    </location>
</feature>
<evidence type="ECO:0000313" key="5">
    <source>
        <dbReference type="Proteomes" id="UP000026962"/>
    </source>
</evidence>
<sequence length="914" mass="105313">MDDRERWGKEDSKENDLDPLVNDEMNFFWSRAKMNSSGEGLKGVRQAYKLKMVDVRGVIESFFIMLKENTYVLIRIELLVAVVTVIFLAMFIMDFYRCRTRSSVLITILKSINELSDQIVVYLIGAMQSAKFENQLFPVWAIVLVSLRTSLGYLSGYGIVDRERRYIEMANVIKFMGAGVLTGTRGLKYVKPLWSLWAILQLKSLYRYLAHDRAIKSLWHGRSSEFLPEYMRTIGSVDHEKGIKNADGNKSTMMTVPGDKYLICGESNQDITLKKPQYTMKINSSDESLVTLGKIREFDWLKLKNKHEDSNEHENRNEHEDSNEHEGNKYEELSMAFSLSRLLRCRLEDAILNKDSIDDMQNLILSRIIPAGIQGQCQEKVTKDEVERVFRILELELSFVKDYFYTLYPMVFWNGLGSLLLSLLLSTATFAIAFWLAVGIRKVYQPPAGNLVLWVHGCNFDIIMTWVFMFFMMFKEIWEMVTYMVSNWTRLLLACKYVQKQAWFFGHRLTKRKIRSFFRSKIAEPWHGRIDQYDFLQQSTYKPTLWKLAGAITLGKIGGKSDGKKAGEAIKIPQCVKPAILQAIGRISLTSRQLPREIPSLINSTIDFQWYEWTCLEPNTCCSQVILVWHIATSLCGIKLEHEKETNLTKPGFLSSAWSDMKEKLCSCSSQPYHVRKKSGLSDELKINYHIASSLSKYCAYLQAFRSELLPDSFLVPEVIFERTLKHAREQLDDCNLIWCRYNKLMGIAQPVTPGSVDKKLKMNNIVQQGGNLAKELISIKDDEARWKILAEFWADLLVHIAPSWNAADHKNNLESGGEFITLIWALLWHCGIEKSSLWHKDEVSEIIAQAPQDNSKETSNILSNKYEIESPEELKTRSFRRGRECRNGPKDTAKQSHAENEEKNGISSSSFRI</sequence>
<dbReference type="OMA" id="HENRNEH"/>
<reference evidence="4" key="1">
    <citation type="submission" date="2015-04" db="UniProtKB">
        <authorList>
            <consortium name="EnsemblPlants"/>
        </authorList>
    </citation>
    <scope>IDENTIFICATION</scope>
</reference>
<proteinExistence type="predicted"/>
<keyword evidence="5" id="KW-1185">Reference proteome</keyword>
<dbReference type="Pfam" id="PF13968">
    <property type="entry name" value="DUF4220"/>
    <property type="match status" value="1"/>
</dbReference>
<dbReference type="PANTHER" id="PTHR31325">
    <property type="entry name" value="OS01G0798800 PROTEIN-RELATED"/>
    <property type="match status" value="1"/>
</dbReference>
<feature type="transmembrane region" description="Helical" evidence="2">
    <location>
        <begin position="411"/>
        <end position="440"/>
    </location>
</feature>
<keyword evidence="2" id="KW-0472">Membrane</keyword>
<dbReference type="HOGENOM" id="CLU_008762_2_0_1"/>
<name>A0A0E0MCX2_ORYPU</name>
<evidence type="ECO:0000256" key="1">
    <source>
        <dbReference type="SAM" id="MobiDB-lite"/>
    </source>
</evidence>
<evidence type="ECO:0000256" key="2">
    <source>
        <dbReference type="SAM" id="Phobius"/>
    </source>
</evidence>
<dbReference type="eggNOG" id="ENOG502QSWW">
    <property type="taxonomic scope" value="Eukaryota"/>
</dbReference>
<dbReference type="AlphaFoldDB" id="A0A0E0MCX2"/>
<evidence type="ECO:0000313" key="4">
    <source>
        <dbReference type="EnsemblPlants" id="OPUNC11G04080.1"/>
    </source>
</evidence>
<keyword evidence="2" id="KW-1133">Transmembrane helix</keyword>